<evidence type="ECO:0000259" key="1">
    <source>
        <dbReference type="Pfam" id="PF11716"/>
    </source>
</evidence>
<evidence type="ECO:0000313" key="2">
    <source>
        <dbReference type="EMBL" id="GHF05947.1"/>
    </source>
</evidence>
<keyword evidence="3" id="KW-1185">Reference proteome</keyword>
<dbReference type="InterPro" id="IPR024344">
    <property type="entry name" value="MDMPI_metal-binding"/>
</dbReference>
<dbReference type="Gene3D" id="1.20.120.450">
    <property type="entry name" value="dinb family like domain"/>
    <property type="match status" value="1"/>
</dbReference>
<dbReference type="NCBIfam" id="TIGR03086">
    <property type="entry name" value="TIGR03086 family metal-binding protein"/>
    <property type="match status" value="1"/>
</dbReference>
<comment type="caution">
    <text evidence="2">The sequence shown here is derived from an EMBL/GenBank/DDBJ whole genome shotgun (WGS) entry which is preliminary data.</text>
</comment>
<organism evidence="2 3">
    <name type="scientific">Amycolatopsis deserti</name>
    <dbReference type="NCBI Taxonomy" id="185696"/>
    <lineage>
        <taxon>Bacteria</taxon>
        <taxon>Bacillati</taxon>
        <taxon>Actinomycetota</taxon>
        <taxon>Actinomycetes</taxon>
        <taxon>Pseudonocardiales</taxon>
        <taxon>Pseudonocardiaceae</taxon>
        <taxon>Amycolatopsis</taxon>
    </lineage>
</organism>
<sequence length="196" mass="21267">MGHSAAYGDDMDIRDLDRRVLTTVDKIVSGVTDLGLRTPCTGWTLGDLLTHQVSENHAFAVALRDGAAPDWASGTLGDDPYRAYADSVNAFLAASADDAVLERQVTVREFGTFPGPIALTMHLVDSVAHGWDLARTLDAPYEPDPEAVHVALLFAERMRARPRPDDDVFAPAVEIAPDAGELDRFLALTGRDPAWR</sequence>
<dbReference type="SUPFAM" id="SSF109854">
    <property type="entry name" value="DinB/YfiT-like putative metalloenzymes"/>
    <property type="match status" value="1"/>
</dbReference>
<name>A0ABQ3J6H5_9PSEU</name>
<gene>
    <name evidence="2" type="ORF">GCM10017786_44370</name>
</gene>
<dbReference type="InterPro" id="IPR017517">
    <property type="entry name" value="Maleyloyr_isom"/>
</dbReference>
<dbReference type="NCBIfam" id="TIGR03083">
    <property type="entry name" value="maleylpyruvate isomerase family mycothiol-dependent enzyme"/>
    <property type="match status" value="1"/>
</dbReference>
<proteinExistence type="predicted"/>
<evidence type="ECO:0000313" key="3">
    <source>
        <dbReference type="Proteomes" id="UP000605897"/>
    </source>
</evidence>
<dbReference type="Proteomes" id="UP000605897">
    <property type="component" value="Unassembled WGS sequence"/>
</dbReference>
<dbReference type="EMBL" id="BNAU01000005">
    <property type="protein sequence ID" value="GHF05947.1"/>
    <property type="molecule type" value="Genomic_DNA"/>
</dbReference>
<dbReference type="InterPro" id="IPR034660">
    <property type="entry name" value="DinB/YfiT-like"/>
</dbReference>
<reference evidence="3" key="1">
    <citation type="journal article" date="2019" name="Int. J. Syst. Evol. Microbiol.">
        <title>The Global Catalogue of Microorganisms (GCM) 10K type strain sequencing project: providing services to taxonomists for standard genome sequencing and annotation.</title>
        <authorList>
            <consortium name="The Broad Institute Genomics Platform"/>
            <consortium name="The Broad Institute Genome Sequencing Center for Infectious Disease"/>
            <person name="Wu L."/>
            <person name="Ma J."/>
        </authorList>
    </citation>
    <scope>NUCLEOTIDE SEQUENCE [LARGE SCALE GENOMIC DNA]</scope>
    <source>
        <strain evidence="3">CGMCC 4.7677</strain>
    </source>
</reference>
<dbReference type="InterPro" id="IPR017520">
    <property type="entry name" value="CHP03086"/>
</dbReference>
<dbReference type="Pfam" id="PF11716">
    <property type="entry name" value="MDMPI_N"/>
    <property type="match status" value="1"/>
</dbReference>
<accession>A0ABQ3J6H5</accession>
<protein>
    <submittedName>
        <fullName evidence="2">TIGR03086 family protein</fullName>
    </submittedName>
</protein>
<feature type="domain" description="Mycothiol-dependent maleylpyruvate isomerase metal-binding" evidence="1">
    <location>
        <begin position="24"/>
        <end position="134"/>
    </location>
</feature>